<evidence type="ECO:0000313" key="2">
    <source>
        <dbReference type="EMBL" id="MDR7073312.1"/>
    </source>
</evidence>
<dbReference type="EMBL" id="JAVDWA010000003">
    <property type="protein sequence ID" value="MDR7073312.1"/>
    <property type="molecule type" value="Genomic_DNA"/>
</dbReference>
<keyword evidence="1" id="KW-0812">Transmembrane</keyword>
<feature type="transmembrane region" description="Helical" evidence="1">
    <location>
        <begin position="81"/>
        <end position="98"/>
    </location>
</feature>
<feature type="transmembrane region" description="Helical" evidence="1">
    <location>
        <begin position="44"/>
        <end position="69"/>
    </location>
</feature>
<feature type="transmembrane region" description="Helical" evidence="1">
    <location>
        <begin position="12"/>
        <end position="32"/>
    </location>
</feature>
<name>A0ABU1U1H5_9BACL</name>
<proteinExistence type="predicted"/>
<comment type="caution">
    <text evidence="2">The sequence shown here is derived from an EMBL/GenBank/DDBJ whole genome shotgun (WGS) entry which is preliminary data.</text>
</comment>
<keyword evidence="3" id="KW-1185">Reference proteome</keyword>
<evidence type="ECO:0000256" key="1">
    <source>
        <dbReference type="SAM" id="Phobius"/>
    </source>
</evidence>
<feature type="transmembrane region" description="Helical" evidence="1">
    <location>
        <begin position="135"/>
        <end position="154"/>
    </location>
</feature>
<dbReference type="Proteomes" id="UP001258181">
    <property type="component" value="Unassembled WGS sequence"/>
</dbReference>
<keyword evidence="1" id="KW-0472">Membrane</keyword>
<protein>
    <submittedName>
        <fullName evidence="2">Uncharacterized protein</fullName>
    </submittedName>
</protein>
<feature type="transmembrane region" description="Helical" evidence="1">
    <location>
        <begin position="104"/>
        <end position="123"/>
    </location>
</feature>
<sequence length="155" mass="17688">MKESYFRRKLFAPLISAIILSVLMGLTSMFNGGNLGFSFIFWSFFYFMYTCIIILVYGNLISSLIEFFFNKWGREDKFTRSFYILLHGVFGIIVAPLLSAHWSLAIFGGTAAIIYGFLDVWMLSRFKRGQGLGRLPLNLASMFLVVSLILVIFGE</sequence>
<accession>A0ABU1U1H5</accession>
<reference evidence="2 3" key="1">
    <citation type="submission" date="2023-07" db="EMBL/GenBank/DDBJ databases">
        <title>Sorghum-associated microbial communities from plants grown in Nebraska, USA.</title>
        <authorList>
            <person name="Schachtman D."/>
        </authorList>
    </citation>
    <scope>NUCLEOTIDE SEQUENCE [LARGE SCALE GENOMIC DNA]</scope>
    <source>
        <strain evidence="2 3">BE211</strain>
    </source>
</reference>
<organism evidence="2 3">
    <name type="scientific">Fictibacillus barbaricus</name>
    <dbReference type="NCBI Taxonomy" id="182136"/>
    <lineage>
        <taxon>Bacteria</taxon>
        <taxon>Bacillati</taxon>
        <taxon>Bacillota</taxon>
        <taxon>Bacilli</taxon>
        <taxon>Bacillales</taxon>
        <taxon>Fictibacillaceae</taxon>
        <taxon>Fictibacillus</taxon>
    </lineage>
</organism>
<keyword evidence="1" id="KW-1133">Transmembrane helix</keyword>
<evidence type="ECO:0000313" key="3">
    <source>
        <dbReference type="Proteomes" id="UP001258181"/>
    </source>
</evidence>
<gene>
    <name evidence="2" type="ORF">J2X07_002298</name>
</gene>
<dbReference type="RefSeq" id="WP_310258813.1">
    <property type="nucleotide sequence ID" value="NZ_JAVDWA010000003.1"/>
</dbReference>